<evidence type="ECO:0000256" key="3">
    <source>
        <dbReference type="ARBA" id="ARBA00022618"/>
    </source>
</evidence>
<evidence type="ECO:0000313" key="9">
    <source>
        <dbReference type="EMBL" id="HGY40095.1"/>
    </source>
</evidence>
<keyword evidence="2" id="KW-1003">Cell membrane</keyword>
<keyword evidence="5" id="KW-1133">Transmembrane helix</keyword>
<evidence type="ECO:0000256" key="2">
    <source>
        <dbReference type="ARBA" id="ARBA00022475"/>
    </source>
</evidence>
<keyword evidence="4" id="KW-0812">Transmembrane</keyword>
<sequence>MGCISFGVFALLFRSALFRVNVVEVVGCQFLKEESIRKLLQIEEGRTNIFAVRSWEIERRLQQIPQIRWVRVERVFPHKLRVVIEERRPEILVEGKGAPFCLDREGVKVPCVGVAEDELIRVVLRSQEGGLLSEVLDLVEVWQKEFDVALREIEAVNERLFILRLQNGIVIKCEGASNVRKKAVLLRSYLRDVRIKSLRVRGFDLRPGEDMVIAPGEGEGF</sequence>
<accession>A0A7V4THR4</accession>
<comment type="subcellular location">
    <subcellularLocation>
        <location evidence="1">Membrane</location>
    </subcellularLocation>
</comment>
<evidence type="ECO:0000256" key="5">
    <source>
        <dbReference type="ARBA" id="ARBA00022989"/>
    </source>
</evidence>
<protein>
    <submittedName>
        <fullName evidence="9">FtsQ-type POTRA domain-containing protein</fullName>
    </submittedName>
</protein>
<organism evidence="9">
    <name type="scientific">Candidatus Caldatribacterium saccharofermentans</name>
    <dbReference type="NCBI Taxonomy" id="1454753"/>
    <lineage>
        <taxon>Bacteria</taxon>
        <taxon>Pseudomonadati</taxon>
        <taxon>Atribacterota</taxon>
        <taxon>Atribacteria</taxon>
        <taxon>Atribacterales</taxon>
        <taxon>Candidatus Caldatribacteriaceae</taxon>
        <taxon>Candidatus Caldatribacterium</taxon>
    </lineage>
</organism>
<dbReference type="EMBL" id="DTIY01000076">
    <property type="protein sequence ID" value="HGY40095.1"/>
    <property type="molecule type" value="Genomic_DNA"/>
</dbReference>
<proteinExistence type="predicted"/>
<keyword evidence="3" id="KW-0132">Cell division</keyword>
<evidence type="ECO:0000256" key="4">
    <source>
        <dbReference type="ARBA" id="ARBA00022692"/>
    </source>
</evidence>
<dbReference type="Gene3D" id="3.10.20.310">
    <property type="entry name" value="membrane protein fhac"/>
    <property type="match status" value="1"/>
</dbReference>
<reference evidence="9" key="1">
    <citation type="journal article" date="2020" name="mSystems">
        <title>Genome- and Community-Level Interaction Insights into Carbon Utilization and Element Cycling Functions of Hydrothermarchaeota in Hydrothermal Sediment.</title>
        <authorList>
            <person name="Zhou Z."/>
            <person name="Liu Y."/>
            <person name="Xu W."/>
            <person name="Pan J."/>
            <person name="Luo Z.H."/>
            <person name="Li M."/>
        </authorList>
    </citation>
    <scope>NUCLEOTIDE SEQUENCE [LARGE SCALE GENOMIC DNA]</scope>
    <source>
        <strain evidence="9">SpSt-82</strain>
    </source>
</reference>
<dbReference type="InterPro" id="IPR013685">
    <property type="entry name" value="POTRA_FtsQ_type"/>
</dbReference>
<dbReference type="GO" id="GO:0005886">
    <property type="term" value="C:plasma membrane"/>
    <property type="evidence" value="ECO:0007669"/>
    <property type="project" value="TreeGrafter"/>
</dbReference>
<dbReference type="AlphaFoldDB" id="A0A7V4THR4"/>
<name>A0A7V4THR4_9BACT</name>
<keyword evidence="7" id="KW-0131">Cell cycle</keyword>
<comment type="caution">
    <text evidence="9">The sequence shown here is derived from an EMBL/GenBank/DDBJ whole genome shotgun (WGS) entry which is preliminary data.</text>
</comment>
<dbReference type="Pfam" id="PF03799">
    <property type="entry name" value="FtsQ_DivIB_C"/>
    <property type="match status" value="1"/>
</dbReference>
<evidence type="ECO:0000256" key="6">
    <source>
        <dbReference type="ARBA" id="ARBA00023136"/>
    </source>
</evidence>
<dbReference type="InterPro" id="IPR050487">
    <property type="entry name" value="FtsQ_DivIB"/>
</dbReference>
<evidence type="ECO:0000256" key="1">
    <source>
        <dbReference type="ARBA" id="ARBA00004370"/>
    </source>
</evidence>
<dbReference type="PANTHER" id="PTHR37820">
    <property type="entry name" value="CELL DIVISION PROTEIN DIVIB"/>
    <property type="match status" value="1"/>
</dbReference>
<keyword evidence="6" id="KW-0472">Membrane</keyword>
<dbReference type="GO" id="GO:0051301">
    <property type="term" value="P:cell division"/>
    <property type="evidence" value="ECO:0007669"/>
    <property type="project" value="UniProtKB-KW"/>
</dbReference>
<dbReference type="InterPro" id="IPR005548">
    <property type="entry name" value="Cell_div_FtsQ/DivIB_C"/>
</dbReference>
<evidence type="ECO:0000256" key="7">
    <source>
        <dbReference type="ARBA" id="ARBA00023306"/>
    </source>
</evidence>
<gene>
    <name evidence="9" type="ORF">ENW11_09865</name>
</gene>
<dbReference type="PROSITE" id="PS51779">
    <property type="entry name" value="POTRA"/>
    <property type="match status" value="1"/>
</dbReference>
<evidence type="ECO:0000259" key="8">
    <source>
        <dbReference type="PROSITE" id="PS51779"/>
    </source>
</evidence>
<dbReference type="Pfam" id="PF08478">
    <property type="entry name" value="POTRA_1"/>
    <property type="match status" value="1"/>
</dbReference>
<dbReference type="PANTHER" id="PTHR37820:SF1">
    <property type="entry name" value="CELL DIVISION PROTEIN FTSQ"/>
    <property type="match status" value="1"/>
</dbReference>
<dbReference type="InterPro" id="IPR034746">
    <property type="entry name" value="POTRA"/>
</dbReference>
<feature type="domain" description="POTRA" evidence="8">
    <location>
        <begin position="18"/>
        <end position="87"/>
    </location>
</feature>